<evidence type="ECO:0000256" key="4">
    <source>
        <dbReference type="ARBA" id="ARBA00022927"/>
    </source>
</evidence>
<keyword evidence="8" id="KW-0175">Coiled coil</keyword>
<gene>
    <name evidence="10" type="ORF">GPECTOR_39g391</name>
</gene>
<organism evidence="10 11">
    <name type="scientific">Gonium pectorale</name>
    <name type="common">Green alga</name>
    <dbReference type="NCBI Taxonomy" id="33097"/>
    <lineage>
        <taxon>Eukaryota</taxon>
        <taxon>Viridiplantae</taxon>
        <taxon>Chlorophyta</taxon>
        <taxon>core chlorophytes</taxon>
        <taxon>Chlorophyceae</taxon>
        <taxon>CS clade</taxon>
        <taxon>Chlamydomonadales</taxon>
        <taxon>Volvocaceae</taxon>
        <taxon>Gonium</taxon>
    </lineage>
</organism>
<reference evidence="11" key="1">
    <citation type="journal article" date="2016" name="Nat. Commun.">
        <title>The Gonium pectorale genome demonstrates co-option of cell cycle regulation during the evolution of multicellularity.</title>
        <authorList>
            <person name="Hanschen E.R."/>
            <person name="Marriage T.N."/>
            <person name="Ferris P.J."/>
            <person name="Hamaji T."/>
            <person name="Toyoda A."/>
            <person name="Fujiyama A."/>
            <person name="Neme R."/>
            <person name="Noguchi H."/>
            <person name="Minakuchi Y."/>
            <person name="Suzuki M."/>
            <person name="Kawai-Toyooka H."/>
            <person name="Smith D.R."/>
            <person name="Sparks H."/>
            <person name="Anderson J."/>
            <person name="Bakaric R."/>
            <person name="Luria V."/>
            <person name="Karger A."/>
            <person name="Kirschner M.W."/>
            <person name="Durand P.M."/>
            <person name="Michod R.E."/>
            <person name="Nozaki H."/>
            <person name="Olson B.J."/>
        </authorList>
    </citation>
    <scope>NUCLEOTIDE SEQUENCE [LARGE SCALE GENOMIC DNA]</scope>
    <source>
        <strain evidence="11">NIES-2863</strain>
    </source>
</reference>
<dbReference type="InterPro" id="IPR024882">
    <property type="entry name" value="NUP58/p45/49"/>
</dbReference>
<accession>A0A150GAM5</accession>
<comment type="caution">
    <text evidence="10">The sequence shown here is derived from an EMBL/GenBank/DDBJ whole genome shotgun (WGS) entry which is preliminary data.</text>
</comment>
<feature type="compositionally biased region" description="Low complexity" evidence="9">
    <location>
        <begin position="356"/>
        <end position="367"/>
    </location>
</feature>
<feature type="compositionally biased region" description="Gly residues" evidence="9">
    <location>
        <begin position="263"/>
        <end position="279"/>
    </location>
</feature>
<dbReference type="GO" id="GO:0015031">
    <property type="term" value="P:protein transport"/>
    <property type="evidence" value="ECO:0007669"/>
    <property type="project" value="UniProtKB-KW"/>
</dbReference>
<dbReference type="Gene3D" id="6.10.140.1350">
    <property type="match status" value="1"/>
</dbReference>
<dbReference type="Proteomes" id="UP000075714">
    <property type="component" value="Unassembled WGS sequence"/>
</dbReference>
<dbReference type="PANTHER" id="PTHR13437:SF2">
    <property type="entry name" value="NUCLEOPORIN P58_P45"/>
    <property type="match status" value="1"/>
</dbReference>
<dbReference type="PANTHER" id="PTHR13437">
    <property type="entry name" value="NUCLEOPORIN P58/P45 NUCLEOPORIN-LIKE PROTEIN 1"/>
    <property type="match status" value="1"/>
</dbReference>
<feature type="compositionally biased region" description="Low complexity" evidence="9">
    <location>
        <begin position="324"/>
        <end position="339"/>
    </location>
</feature>
<keyword evidence="7" id="KW-0539">Nucleus</keyword>
<dbReference type="GO" id="GO:0005643">
    <property type="term" value="C:nuclear pore"/>
    <property type="evidence" value="ECO:0007669"/>
    <property type="project" value="UniProtKB-SubCell"/>
</dbReference>
<keyword evidence="5" id="KW-0811">Translocation</keyword>
<keyword evidence="6" id="KW-0906">Nuclear pore complex</keyword>
<keyword evidence="4" id="KW-0653">Protein transport</keyword>
<keyword evidence="2" id="KW-0813">Transport</keyword>
<feature type="coiled-coil region" evidence="8">
    <location>
        <begin position="5"/>
        <end position="55"/>
    </location>
</feature>
<sequence length="367" mass="37274">MQQELQRIQQEISSYRDECKALDNDERLHDTVSVKQSLESETAALRQTLRSLYQAAVADEEGLMAFRERVMVLLRSTETAIRLYQRSRLWREVSTASGAPNQAALLASQAVQEQISAPVQLPNPFLGLAVRGFNDALEQYHKCISELERVLPASGAGVGGGADEAAAVSGLPTLVSHMHDYFVHVAARLERLHGEVGRAREAYLAQRRARGDYSDPFADARPLHHMSAGPTASKPGGLGLGGAGGAPAGAGFYSFGGPAASGAGPGASGAGGAGGGSSAFGGAASSVPASPAPAGASAGGAPASGGLFGMTPGPLGAATSPFGAPAAGGAASPAPFGTPLMGFAAMQPQQPQRVNSSRAGSSSSKKR</sequence>
<evidence type="ECO:0000256" key="3">
    <source>
        <dbReference type="ARBA" id="ARBA00022816"/>
    </source>
</evidence>
<feature type="region of interest" description="Disordered" evidence="9">
    <location>
        <begin position="263"/>
        <end position="300"/>
    </location>
</feature>
<evidence type="ECO:0000313" key="10">
    <source>
        <dbReference type="EMBL" id="KXZ46897.1"/>
    </source>
</evidence>
<name>A0A150GAM5_GONPE</name>
<keyword evidence="3" id="KW-0509">mRNA transport</keyword>
<feature type="compositionally biased region" description="Low complexity" evidence="9">
    <location>
        <begin position="280"/>
        <end position="300"/>
    </location>
</feature>
<dbReference type="OrthoDB" id="2538017at2759"/>
<evidence type="ECO:0000256" key="5">
    <source>
        <dbReference type="ARBA" id="ARBA00023010"/>
    </source>
</evidence>
<evidence type="ECO:0000256" key="9">
    <source>
        <dbReference type="SAM" id="MobiDB-lite"/>
    </source>
</evidence>
<proteinExistence type="predicted"/>
<dbReference type="GO" id="GO:0017056">
    <property type="term" value="F:structural constituent of nuclear pore"/>
    <property type="evidence" value="ECO:0007669"/>
    <property type="project" value="InterPro"/>
</dbReference>
<feature type="region of interest" description="Disordered" evidence="9">
    <location>
        <begin position="215"/>
        <end position="240"/>
    </location>
</feature>
<evidence type="ECO:0000313" key="11">
    <source>
        <dbReference type="Proteomes" id="UP000075714"/>
    </source>
</evidence>
<keyword evidence="11" id="KW-1185">Reference proteome</keyword>
<evidence type="ECO:0000256" key="6">
    <source>
        <dbReference type="ARBA" id="ARBA00023132"/>
    </source>
</evidence>
<evidence type="ECO:0000256" key="8">
    <source>
        <dbReference type="SAM" id="Coils"/>
    </source>
</evidence>
<protein>
    <submittedName>
        <fullName evidence="10">Uncharacterized protein</fullName>
    </submittedName>
</protein>
<comment type="subcellular location">
    <subcellularLocation>
        <location evidence="1">Nucleus</location>
        <location evidence="1">Nuclear pore complex</location>
    </subcellularLocation>
</comment>
<evidence type="ECO:0000256" key="7">
    <source>
        <dbReference type="ARBA" id="ARBA00023242"/>
    </source>
</evidence>
<evidence type="ECO:0000256" key="1">
    <source>
        <dbReference type="ARBA" id="ARBA00004567"/>
    </source>
</evidence>
<dbReference type="EMBL" id="LSYV01000040">
    <property type="protein sequence ID" value="KXZ46897.1"/>
    <property type="molecule type" value="Genomic_DNA"/>
</dbReference>
<feature type="region of interest" description="Disordered" evidence="9">
    <location>
        <begin position="324"/>
        <end position="367"/>
    </location>
</feature>
<dbReference type="AlphaFoldDB" id="A0A150GAM5"/>
<dbReference type="STRING" id="33097.A0A150GAM5"/>
<evidence type="ECO:0000256" key="2">
    <source>
        <dbReference type="ARBA" id="ARBA00022448"/>
    </source>
</evidence>
<dbReference type="GO" id="GO:0051028">
    <property type="term" value="P:mRNA transport"/>
    <property type="evidence" value="ECO:0007669"/>
    <property type="project" value="UniProtKB-KW"/>
</dbReference>
<dbReference type="GO" id="GO:0008139">
    <property type="term" value="F:nuclear localization sequence binding"/>
    <property type="evidence" value="ECO:0007669"/>
    <property type="project" value="InterPro"/>
</dbReference>